<evidence type="ECO:0000256" key="1">
    <source>
        <dbReference type="ARBA" id="ARBA00004141"/>
    </source>
</evidence>
<evidence type="ECO:0000313" key="10">
    <source>
        <dbReference type="Proteomes" id="UP001383192"/>
    </source>
</evidence>
<dbReference type="GO" id="GO:0000324">
    <property type="term" value="C:fungal-type vacuole"/>
    <property type="evidence" value="ECO:0007669"/>
    <property type="project" value="TreeGrafter"/>
</dbReference>
<dbReference type="EMBL" id="JAYKXP010000010">
    <property type="protein sequence ID" value="KAK7053419.1"/>
    <property type="molecule type" value="Genomic_DNA"/>
</dbReference>
<evidence type="ECO:0008006" key="11">
    <source>
        <dbReference type="Google" id="ProtNLM"/>
    </source>
</evidence>
<name>A0AAW0DNF6_9AGAR</name>
<dbReference type="PANTHER" id="PTHR42810:SF2">
    <property type="entry name" value="PURINE PERMEASE C1399.01C-RELATED"/>
    <property type="match status" value="1"/>
</dbReference>
<dbReference type="AlphaFoldDB" id="A0AAW0DNF6"/>
<proteinExistence type="inferred from homology"/>
<feature type="transmembrane region" description="Helical" evidence="8">
    <location>
        <begin position="319"/>
        <end position="338"/>
    </location>
</feature>
<keyword evidence="5 8" id="KW-1133">Transmembrane helix</keyword>
<evidence type="ECO:0000256" key="4">
    <source>
        <dbReference type="ARBA" id="ARBA00022692"/>
    </source>
</evidence>
<feature type="transmembrane region" description="Helical" evidence="8">
    <location>
        <begin position="449"/>
        <end position="468"/>
    </location>
</feature>
<evidence type="ECO:0000256" key="7">
    <source>
        <dbReference type="SAM" id="MobiDB-lite"/>
    </source>
</evidence>
<keyword evidence="4 8" id="KW-0812">Transmembrane</keyword>
<feature type="transmembrane region" description="Helical" evidence="8">
    <location>
        <begin position="204"/>
        <end position="221"/>
    </location>
</feature>
<feature type="transmembrane region" description="Helical" evidence="8">
    <location>
        <begin position="233"/>
        <end position="252"/>
    </location>
</feature>
<organism evidence="9 10">
    <name type="scientific">Paramarasmius palmivorus</name>
    <dbReference type="NCBI Taxonomy" id="297713"/>
    <lineage>
        <taxon>Eukaryota</taxon>
        <taxon>Fungi</taxon>
        <taxon>Dikarya</taxon>
        <taxon>Basidiomycota</taxon>
        <taxon>Agaricomycotina</taxon>
        <taxon>Agaricomycetes</taxon>
        <taxon>Agaricomycetidae</taxon>
        <taxon>Agaricales</taxon>
        <taxon>Marasmiineae</taxon>
        <taxon>Marasmiaceae</taxon>
        <taxon>Paramarasmius</taxon>
    </lineage>
</organism>
<evidence type="ECO:0000256" key="8">
    <source>
        <dbReference type="SAM" id="Phobius"/>
    </source>
</evidence>
<feature type="transmembrane region" description="Helical" evidence="8">
    <location>
        <begin position="124"/>
        <end position="142"/>
    </location>
</feature>
<feature type="region of interest" description="Disordered" evidence="7">
    <location>
        <begin position="574"/>
        <end position="594"/>
    </location>
</feature>
<dbReference type="Proteomes" id="UP001383192">
    <property type="component" value="Unassembled WGS sequence"/>
</dbReference>
<dbReference type="GO" id="GO:0042907">
    <property type="term" value="F:xanthine transmembrane transporter activity"/>
    <property type="evidence" value="ECO:0007669"/>
    <property type="project" value="TreeGrafter"/>
</dbReference>
<evidence type="ECO:0000256" key="5">
    <source>
        <dbReference type="ARBA" id="ARBA00022989"/>
    </source>
</evidence>
<dbReference type="InterPro" id="IPR006042">
    <property type="entry name" value="Xan_ur_permease"/>
</dbReference>
<dbReference type="InterPro" id="IPR006043">
    <property type="entry name" value="NCS2"/>
</dbReference>
<keyword evidence="3" id="KW-0813">Transport</keyword>
<protein>
    <recommendedName>
        <fullName evidence="11">Xanthine/uracil permease</fullName>
    </recommendedName>
</protein>
<comment type="subcellular location">
    <subcellularLocation>
        <location evidence="1">Membrane</location>
        <topology evidence="1">Multi-pass membrane protein</topology>
    </subcellularLocation>
</comment>
<feature type="transmembrane region" description="Helical" evidence="8">
    <location>
        <begin position="294"/>
        <end position="312"/>
    </location>
</feature>
<comment type="caution">
    <text evidence="9">The sequence shown here is derived from an EMBL/GenBank/DDBJ whole genome shotgun (WGS) entry which is preliminary data.</text>
</comment>
<comment type="similarity">
    <text evidence="2">Belongs to the nucleobase:cation symporter-2 (NCS2) (TC 2.A.40) family.</text>
</comment>
<keyword evidence="10" id="KW-1185">Reference proteome</keyword>
<evidence type="ECO:0000313" key="9">
    <source>
        <dbReference type="EMBL" id="KAK7053419.1"/>
    </source>
</evidence>
<feature type="transmembrane region" description="Helical" evidence="8">
    <location>
        <begin position="100"/>
        <end position="118"/>
    </location>
</feature>
<feature type="region of interest" description="Disordered" evidence="7">
    <location>
        <begin position="1"/>
        <end position="41"/>
    </location>
</feature>
<feature type="transmembrane region" description="Helical" evidence="8">
    <location>
        <begin position="544"/>
        <end position="567"/>
    </location>
</feature>
<evidence type="ECO:0000256" key="2">
    <source>
        <dbReference type="ARBA" id="ARBA00008821"/>
    </source>
</evidence>
<accession>A0AAW0DNF6</accession>
<feature type="transmembrane region" description="Helical" evidence="8">
    <location>
        <begin position="474"/>
        <end position="493"/>
    </location>
</feature>
<dbReference type="GO" id="GO:0005886">
    <property type="term" value="C:plasma membrane"/>
    <property type="evidence" value="ECO:0007669"/>
    <property type="project" value="TreeGrafter"/>
</dbReference>
<evidence type="ECO:0000256" key="6">
    <source>
        <dbReference type="ARBA" id="ARBA00023136"/>
    </source>
</evidence>
<dbReference type="PANTHER" id="PTHR42810">
    <property type="entry name" value="PURINE PERMEASE C1399.01C-RELATED"/>
    <property type="match status" value="1"/>
</dbReference>
<gene>
    <name evidence="9" type="ORF">VNI00_004045</name>
</gene>
<dbReference type="Pfam" id="PF00860">
    <property type="entry name" value="Xan_ur_permease"/>
    <property type="match status" value="1"/>
</dbReference>
<evidence type="ECO:0000256" key="3">
    <source>
        <dbReference type="ARBA" id="ARBA00022448"/>
    </source>
</evidence>
<sequence length="594" mass="63320">MSSVSTEYKDSQPAPTSSPVASERPLPSGPPPQDSTIGARARHVTKKLTTRDGWLGDYDYRWLCMPSIPFRRKTKALPPFFGLDEELPIALAITSGLQHALAMLAGLITPPIIFASALNLDSETSAYMISASLIGCGILSLVQMSRVKLFKGYYLGTGLITVVGTSFATLSTANAIFNTMYADGTCPSIVAADGTVTRGPCPDAYGMVLGTSLICSFFEIFMSFVPPRVLQRIFPPLVTGTVILMIGASLVGESGIPNWGGGSNDCSSRPDSGIFQLCPTIFAPRPLPWGSPEFIGLGFLSFVSIMLTEIFGSPFLKNISIIVGLAVGCIVAGAAGYIDGSNIKAAPAITFLWVHTFKIRVYPPAILPMLAVYISLAMEAIGDITASAEVSRQAVDGPEFDSRIQGGVLADGLGGFFSALFTVTPLSVFAQNNGVIAITRCANRTAGRWCCAFLILFGVLGKISGVFLSIPNPVLGGVTTFLFGSVAVSGIRVLSYNKFDRRDRFVLAAALAFGLGDLLKPDIFTHLFDGVENPNKGLKGFFDSITIVLSTPFLASGIVAAVLNMILPRVSENENKNSPDDFEHQRSGEWREKE</sequence>
<feature type="transmembrane region" description="Helical" evidence="8">
    <location>
        <begin position="154"/>
        <end position="177"/>
    </location>
</feature>
<reference evidence="9 10" key="1">
    <citation type="submission" date="2024-01" db="EMBL/GenBank/DDBJ databases">
        <title>A draft genome for a cacao thread blight-causing isolate of Paramarasmius palmivorus.</title>
        <authorList>
            <person name="Baruah I.K."/>
            <person name="Bukari Y."/>
            <person name="Amoako-Attah I."/>
            <person name="Meinhardt L.W."/>
            <person name="Bailey B.A."/>
            <person name="Cohen S.P."/>
        </authorList>
    </citation>
    <scope>NUCLEOTIDE SEQUENCE [LARGE SCALE GENOMIC DNA]</scope>
    <source>
        <strain evidence="9 10">GH-12</strain>
    </source>
</reference>
<dbReference type="NCBIfam" id="TIGR00801">
    <property type="entry name" value="ncs2"/>
    <property type="match status" value="1"/>
</dbReference>
<dbReference type="PROSITE" id="PS01116">
    <property type="entry name" value="XANTH_URACIL_PERMASE"/>
    <property type="match status" value="1"/>
</dbReference>
<feature type="transmembrane region" description="Helical" evidence="8">
    <location>
        <begin position="505"/>
        <end position="524"/>
    </location>
</feature>
<keyword evidence="6 8" id="KW-0472">Membrane</keyword>